<dbReference type="GeneID" id="54287138"/>
<dbReference type="Proteomes" id="UP000799778">
    <property type="component" value="Unassembled WGS sequence"/>
</dbReference>
<evidence type="ECO:0000313" key="2">
    <source>
        <dbReference type="EMBL" id="KAF2008313.1"/>
    </source>
</evidence>
<dbReference type="RefSeq" id="XP_033376652.1">
    <property type="nucleotide sequence ID" value="XM_033529741.1"/>
</dbReference>
<reference evidence="2" key="1">
    <citation type="journal article" date="2020" name="Stud. Mycol.">
        <title>101 Dothideomycetes genomes: a test case for predicting lifestyles and emergence of pathogens.</title>
        <authorList>
            <person name="Haridas S."/>
            <person name="Albert R."/>
            <person name="Binder M."/>
            <person name="Bloem J."/>
            <person name="Labutti K."/>
            <person name="Salamov A."/>
            <person name="Andreopoulos B."/>
            <person name="Baker S."/>
            <person name="Barry K."/>
            <person name="Bills G."/>
            <person name="Bluhm B."/>
            <person name="Cannon C."/>
            <person name="Castanera R."/>
            <person name="Culley D."/>
            <person name="Daum C."/>
            <person name="Ezra D."/>
            <person name="Gonzalez J."/>
            <person name="Henrissat B."/>
            <person name="Kuo A."/>
            <person name="Liang C."/>
            <person name="Lipzen A."/>
            <person name="Lutzoni F."/>
            <person name="Magnuson J."/>
            <person name="Mondo S."/>
            <person name="Nolan M."/>
            <person name="Ohm R."/>
            <person name="Pangilinan J."/>
            <person name="Park H.-J."/>
            <person name="Ramirez L."/>
            <person name="Alfaro M."/>
            <person name="Sun H."/>
            <person name="Tritt A."/>
            <person name="Yoshinaga Y."/>
            <person name="Zwiers L.-H."/>
            <person name="Turgeon B."/>
            <person name="Goodwin S."/>
            <person name="Spatafora J."/>
            <person name="Crous P."/>
            <person name="Grigoriev I."/>
        </authorList>
    </citation>
    <scope>NUCLEOTIDE SEQUENCE</scope>
    <source>
        <strain evidence="2">CBS 175.79</strain>
    </source>
</reference>
<accession>A0A6A5X5T3</accession>
<dbReference type="AlphaFoldDB" id="A0A6A5X5T3"/>
<feature type="region of interest" description="Disordered" evidence="1">
    <location>
        <begin position="1"/>
        <end position="42"/>
    </location>
</feature>
<gene>
    <name evidence="2" type="ORF">BU24DRAFT_429475</name>
</gene>
<proteinExistence type="predicted"/>
<evidence type="ECO:0000313" key="3">
    <source>
        <dbReference type="Proteomes" id="UP000799778"/>
    </source>
</evidence>
<sequence length="73" mass="8226">MRTKELSSTWDGSRRSRPEGLTTPKDGSRDPTSRGQSDQGDQALAEVDKAKTLSSLIMIKVIKPWRNREKPRS</sequence>
<evidence type="ECO:0000256" key="1">
    <source>
        <dbReference type="SAM" id="MobiDB-lite"/>
    </source>
</evidence>
<organism evidence="2 3">
    <name type="scientific">Aaosphaeria arxii CBS 175.79</name>
    <dbReference type="NCBI Taxonomy" id="1450172"/>
    <lineage>
        <taxon>Eukaryota</taxon>
        <taxon>Fungi</taxon>
        <taxon>Dikarya</taxon>
        <taxon>Ascomycota</taxon>
        <taxon>Pezizomycotina</taxon>
        <taxon>Dothideomycetes</taxon>
        <taxon>Pleosporomycetidae</taxon>
        <taxon>Pleosporales</taxon>
        <taxon>Pleosporales incertae sedis</taxon>
        <taxon>Aaosphaeria</taxon>
    </lineage>
</organism>
<protein>
    <submittedName>
        <fullName evidence="2">Uncharacterized protein</fullName>
    </submittedName>
</protein>
<dbReference type="EMBL" id="ML978087">
    <property type="protein sequence ID" value="KAF2008313.1"/>
    <property type="molecule type" value="Genomic_DNA"/>
</dbReference>
<feature type="compositionally biased region" description="Polar residues" evidence="1">
    <location>
        <begin position="1"/>
        <end position="11"/>
    </location>
</feature>
<name>A0A6A5X5T3_9PLEO</name>
<keyword evidence="3" id="KW-1185">Reference proteome</keyword>